<sequence>MASCSKDQGNYDYTEVNKLVVVDTAGEPINRQEFEVAEGEDLSIEVQAKGTLPDFDPAKVKYVWAVDKDTLGVGSKVTLKASQFKPGSNNVKLYATDPTTNLEYLNVFSVFVSKTVSKGFFVLTKDTDLNSILYIKSSRKPNSNWFRLTSLGKENPYPLGKNPVAIDLKSRYRVYDGFTVVTKDGANPIMTVDLPSMEPYAIVKGIGTSVSGGDLHPTFFRMGYSALNGTGFILDNGRVRRVSEGYLWPEAIRGVAKYDFGKNGICYDDFNVSGYAGRFLMGYDKISKRILFFESARQRFNFDQISENLSTEPLGDLEVVGAGPDAFGTTGGLLYGLILRKGDLVYNFSTFGNFNASRKFEFTKVKENARANIPGIEKAVSFNYDKWARMYYYAIGRTLYRFPFFSVSPLPFFTLPEDGTGNIVAWSFDRDESGGHKHVGIATFNPSAKEEKKGSFYHYSVKSDGSGNPLTLISKSLYQIDEAVSIALGVE</sequence>
<comment type="caution">
    <text evidence="1">The sequence shown here is derived from an EMBL/GenBank/DDBJ whole genome shotgun (WGS) entry which is preliminary data.</text>
</comment>
<dbReference type="Proteomes" id="UP001500101">
    <property type="component" value="Unassembled WGS sequence"/>
</dbReference>
<dbReference type="EMBL" id="BAAAZI010000011">
    <property type="protein sequence ID" value="GAA4143790.1"/>
    <property type="molecule type" value="Genomic_DNA"/>
</dbReference>
<gene>
    <name evidence="1" type="ORF">GCM10022216_26030</name>
</gene>
<reference evidence="2" key="1">
    <citation type="journal article" date="2019" name="Int. J. Syst. Evol. Microbiol.">
        <title>The Global Catalogue of Microorganisms (GCM) 10K type strain sequencing project: providing services to taxonomists for standard genome sequencing and annotation.</title>
        <authorList>
            <consortium name="The Broad Institute Genomics Platform"/>
            <consortium name="The Broad Institute Genome Sequencing Center for Infectious Disease"/>
            <person name="Wu L."/>
            <person name="Ma J."/>
        </authorList>
    </citation>
    <scope>NUCLEOTIDE SEQUENCE [LARGE SCALE GENOMIC DNA]</scope>
    <source>
        <strain evidence="2">JCM 16704</strain>
    </source>
</reference>
<dbReference type="RefSeq" id="WP_344675191.1">
    <property type="nucleotide sequence ID" value="NZ_BAAAZI010000011.1"/>
</dbReference>
<name>A0ABP7YYY0_9SPHI</name>
<keyword evidence="2" id="KW-1185">Reference proteome</keyword>
<dbReference type="Pfam" id="PF16407">
    <property type="entry name" value="PKD_2"/>
    <property type="match status" value="1"/>
</dbReference>
<evidence type="ECO:0008006" key="3">
    <source>
        <dbReference type="Google" id="ProtNLM"/>
    </source>
</evidence>
<proteinExistence type="predicted"/>
<evidence type="ECO:0000313" key="1">
    <source>
        <dbReference type="EMBL" id="GAA4143790.1"/>
    </source>
</evidence>
<dbReference type="InterPro" id="IPR032183">
    <property type="entry name" value="PKD-like"/>
</dbReference>
<accession>A0ABP7YYY0</accession>
<organism evidence="1 2">
    <name type="scientific">Sphingobacterium kyonggiense</name>
    <dbReference type="NCBI Taxonomy" id="714075"/>
    <lineage>
        <taxon>Bacteria</taxon>
        <taxon>Pseudomonadati</taxon>
        <taxon>Bacteroidota</taxon>
        <taxon>Sphingobacteriia</taxon>
        <taxon>Sphingobacteriales</taxon>
        <taxon>Sphingobacteriaceae</taxon>
        <taxon>Sphingobacterium</taxon>
    </lineage>
</organism>
<protein>
    <recommendedName>
        <fullName evidence="3">PKD family protein</fullName>
    </recommendedName>
</protein>
<evidence type="ECO:0000313" key="2">
    <source>
        <dbReference type="Proteomes" id="UP001500101"/>
    </source>
</evidence>